<gene>
    <name evidence="2" type="ORF">ISN45_Aa08g002260</name>
</gene>
<feature type="region of interest" description="Disordered" evidence="1">
    <location>
        <begin position="1"/>
        <end position="48"/>
    </location>
</feature>
<dbReference type="PANTHER" id="PTHR33671:SF6">
    <property type="match status" value="1"/>
</dbReference>
<protein>
    <submittedName>
        <fullName evidence="2">Uncharacterized protein</fullName>
    </submittedName>
</protein>
<sequence length="442" mass="50424">MEEKKLNLDAPFLSVRRVPTKPENPNESENTKKKTTTMRRRKLRDSCQETEHETLIRLLQDQSFDHVMEPSSVPFKWEQIPGKPKDKDTLIEELDLIKALEMVSSTASFSVNCSSSGVSEFKKKGDGDRTSNVSRDDVVHEYRDLIMSRFLPAAEAIAMKKKIEASRLKEEKKKKKQSIALQRVSMAINQDLNNDDDDDNNHVDSIDATVYSNDPKKAQLGFLPWFCSKNSVDVLNPVLSRIKTCQDIGVKSGNIINPKSLDSVYKTKSASPRILKSNKVMSKSQEIYATPRFSREISKISLPKSSETLKILRNPSRLQRTTDQNQRQEIRFLVEEVKRRSNRNKNRSENLSVSQPPLPKTPSESWLCRTLPISSTTSSVVSGQFAVVVSGQAARFKKKMEQKTESQSMHWETIVKTSNTHHDHVRYSEGLIVVHPTRQHKF</sequence>
<dbReference type="Pfam" id="PF05097">
    <property type="entry name" value="DUF688"/>
    <property type="match status" value="1"/>
</dbReference>
<dbReference type="PANTHER" id="PTHR33671">
    <property type="entry name" value="N-METHYLTRANSFERASE, PUTATIVE (DUF688)-RELATED"/>
    <property type="match status" value="1"/>
</dbReference>
<keyword evidence="3" id="KW-1185">Reference proteome</keyword>
<dbReference type="AlphaFoldDB" id="A0A8T1XL94"/>
<evidence type="ECO:0000256" key="1">
    <source>
        <dbReference type="SAM" id="MobiDB-lite"/>
    </source>
</evidence>
<evidence type="ECO:0000313" key="2">
    <source>
        <dbReference type="EMBL" id="KAG7532550.1"/>
    </source>
</evidence>
<accession>A0A8T1XL94</accession>
<name>A0A8T1XL94_9BRAS</name>
<comment type="caution">
    <text evidence="2">The sequence shown here is derived from an EMBL/GenBank/DDBJ whole genome shotgun (WGS) entry which is preliminary data.</text>
</comment>
<feature type="compositionally biased region" description="Basic residues" evidence="1">
    <location>
        <begin position="33"/>
        <end position="43"/>
    </location>
</feature>
<dbReference type="InterPro" id="IPR007789">
    <property type="entry name" value="DUF688"/>
</dbReference>
<proteinExistence type="predicted"/>
<organism evidence="2 3">
    <name type="scientific">Arabidopsis thaliana x Arabidopsis arenosa</name>
    <dbReference type="NCBI Taxonomy" id="1240361"/>
    <lineage>
        <taxon>Eukaryota</taxon>
        <taxon>Viridiplantae</taxon>
        <taxon>Streptophyta</taxon>
        <taxon>Embryophyta</taxon>
        <taxon>Tracheophyta</taxon>
        <taxon>Spermatophyta</taxon>
        <taxon>Magnoliopsida</taxon>
        <taxon>eudicotyledons</taxon>
        <taxon>Gunneridae</taxon>
        <taxon>Pentapetalae</taxon>
        <taxon>rosids</taxon>
        <taxon>malvids</taxon>
        <taxon>Brassicales</taxon>
        <taxon>Brassicaceae</taxon>
        <taxon>Camelineae</taxon>
        <taxon>Arabidopsis</taxon>
    </lineage>
</organism>
<feature type="region of interest" description="Disordered" evidence="1">
    <location>
        <begin position="339"/>
        <end position="364"/>
    </location>
</feature>
<evidence type="ECO:0000313" key="3">
    <source>
        <dbReference type="Proteomes" id="UP000694240"/>
    </source>
</evidence>
<dbReference type="Proteomes" id="UP000694240">
    <property type="component" value="Chromosome 13"/>
</dbReference>
<dbReference type="EMBL" id="JAEFBK010000013">
    <property type="protein sequence ID" value="KAG7532550.1"/>
    <property type="molecule type" value="Genomic_DNA"/>
</dbReference>
<reference evidence="2 3" key="1">
    <citation type="submission" date="2020-12" db="EMBL/GenBank/DDBJ databases">
        <title>Concerted genomic and epigenomic changes stabilize Arabidopsis allopolyploids.</title>
        <authorList>
            <person name="Chen Z."/>
        </authorList>
    </citation>
    <scope>NUCLEOTIDE SEQUENCE [LARGE SCALE GENOMIC DNA]</scope>
    <source>
        <strain evidence="2">Allo738</strain>
        <tissue evidence="2">Leaf</tissue>
    </source>
</reference>